<reference evidence="2 3" key="1">
    <citation type="submission" date="2024-05" db="EMBL/GenBank/DDBJ databases">
        <authorList>
            <person name="Wallberg A."/>
        </authorList>
    </citation>
    <scope>NUCLEOTIDE SEQUENCE [LARGE SCALE GENOMIC DNA]</scope>
</reference>
<accession>A0AAV2QGP8</accession>
<organism evidence="2 3">
    <name type="scientific">Meganyctiphanes norvegica</name>
    <name type="common">Northern krill</name>
    <name type="synonym">Thysanopoda norvegica</name>
    <dbReference type="NCBI Taxonomy" id="48144"/>
    <lineage>
        <taxon>Eukaryota</taxon>
        <taxon>Metazoa</taxon>
        <taxon>Ecdysozoa</taxon>
        <taxon>Arthropoda</taxon>
        <taxon>Crustacea</taxon>
        <taxon>Multicrustacea</taxon>
        <taxon>Malacostraca</taxon>
        <taxon>Eumalacostraca</taxon>
        <taxon>Eucarida</taxon>
        <taxon>Euphausiacea</taxon>
        <taxon>Euphausiidae</taxon>
        <taxon>Meganyctiphanes</taxon>
    </lineage>
</organism>
<evidence type="ECO:0000256" key="1">
    <source>
        <dbReference type="SAM" id="MobiDB-lite"/>
    </source>
</evidence>
<name>A0AAV2QGP8_MEGNR</name>
<keyword evidence="3" id="KW-1185">Reference proteome</keyword>
<feature type="compositionally biased region" description="Basic and acidic residues" evidence="1">
    <location>
        <begin position="125"/>
        <end position="134"/>
    </location>
</feature>
<dbReference type="Proteomes" id="UP001497623">
    <property type="component" value="Unassembled WGS sequence"/>
</dbReference>
<comment type="caution">
    <text evidence="2">The sequence shown here is derived from an EMBL/GenBank/DDBJ whole genome shotgun (WGS) entry which is preliminary data.</text>
</comment>
<feature type="region of interest" description="Disordered" evidence="1">
    <location>
        <begin position="121"/>
        <end position="169"/>
    </location>
</feature>
<sequence length="236" mass="26705">FRSAKRLAAINYIKSRLVYESFSDSSKDVDLVSQEILISDTRFEGYPVNKRSNIFTNILQPTLSKARKNDSLLQAEVHYRSTKDVTRFTILLNNMRLMGILDWCAEVQDFIYTQPENPFKCGGSRNKDVSDKTKNRSQATSPMLLSPFPSPLSTPLTQSPPTLTPRPSSPCCMLQERRSATPKLNPMVESTGVMTKHTLIQDSQRIPFEIKLNITDSELVLVESTDVWDTSAVILR</sequence>
<evidence type="ECO:0000313" key="3">
    <source>
        <dbReference type="Proteomes" id="UP001497623"/>
    </source>
</evidence>
<gene>
    <name evidence="2" type="ORF">MNOR_LOCUS11774</name>
</gene>
<protein>
    <submittedName>
        <fullName evidence="2">Uncharacterized protein</fullName>
    </submittedName>
</protein>
<evidence type="ECO:0000313" key="2">
    <source>
        <dbReference type="EMBL" id="CAL4082249.1"/>
    </source>
</evidence>
<feature type="non-terminal residue" evidence="2">
    <location>
        <position position="1"/>
    </location>
</feature>
<dbReference type="AlphaFoldDB" id="A0AAV2QGP8"/>
<feature type="non-terminal residue" evidence="2">
    <location>
        <position position="236"/>
    </location>
</feature>
<proteinExistence type="predicted"/>
<dbReference type="EMBL" id="CAXKWB010006260">
    <property type="protein sequence ID" value="CAL4082249.1"/>
    <property type="molecule type" value="Genomic_DNA"/>
</dbReference>
<feature type="compositionally biased region" description="Low complexity" evidence="1">
    <location>
        <begin position="140"/>
        <end position="161"/>
    </location>
</feature>